<proteinExistence type="predicted"/>
<evidence type="ECO:0000313" key="1">
    <source>
        <dbReference type="EMBL" id="CAB3245265.1"/>
    </source>
</evidence>
<organism evidence="1 2">
    <name type="scientific">Arctia plantaginis</name>
    <name type="common">Wood tiger moth</name>
    <name type="synonym">Phalaena plantaginis</name>
    <dbReference type="NCBI Taxonomy" id="874455"/>
    <lineage>
        <taxon>Eukaryota</taxon>
        <taxon>Metazoa</taxon>
        <taxon>Ecdysozoa</taxon>
        <taxon>Arthropoda</taxon>
        <taxon>Hexapoda</taxon>
        <taxon>Insecta</taxon>
        <taxon>Pterygota</taxon>
        <taxon>Neoptera</taxon>
        <taxon>Endopterygota</taxon>
        <taxon>Lepidoptera</taxon>
        <taxon>Glossata</taxon>
        <taxon>Ditrysia</taxon>
        <taxon>Noctuoidea</taxon>
        <taxon>Erebidae</taxon>
        <taxon>Arctiinae</taxon>
        <taxon>Arctia</taxon>
    </lineage>
</organism>
<protein>
    <submittedName>
        <fullName evidence="1">Uncharacterized protein</fullName>
    </submittedName>
</protein>
<dbReference type="OrthoDB" id="438179at2759"/>
<evidence type="ECO:0000313" key="2">
    <source>
        <dbReference type="Proteomes" id="UP000494256"/>
    </source>
</evidence>
<dbReference type="EMBL" id="CADEBD010000324">
    <property type="protein sequence ID" value="CAB3245265.1"/>
    <property type="molecule type" value="Genomic_DNA"/>
</dbReference>
<sequence length="84" mass="9558">MAFRFNLIISAIIITFMFNIEIESRHLPHHGLNQTLEDASVMFTDFPLGISEVFDDASGVFGKVLGKLMSKKKFLGIESFYEKK</sequence>
<dbReference type="Proteomes" id="UP000494256">
    <property type="component" value="Unassembled WGS sequence"/>
</dbReference>
<gene>
    <name evidence="1" type="ORF">APLA_LOCUS11042</name>
</gene>
<accession>A0A8S1AH70</accession>
<dbReference type="AlphaFoldDB" id="A0A8S1AH70"/>
<name>A0A8S1AH70_ARCPL</name>
<reference evidence="1 2" key="1">
    <citation type="submission" date="2020-04" db="EMBL/GenBank/DDBJ databases">
        <authorList>
            <person name="Wallbank WR R."/>
            <person name="Pardo Diaz C."/>
            <person name="Kozak K."/>
            <person name="Martin S."/>
            <person name="Jiggins C."/>
            <person name="Moest M."/>
            <person name="Warren A I."/>
            <person name="Byers J.R.P. K."/>
            <person name="Montejo-Kovacevich G."/>
            <person name="Yen C E."/>
        </authorList>
    </citation>
    <scope>NUCLEOTIDE SEQUENCE [LARGE SCALE GENOMIC DNA]</scope>
</reference>
<comment type="caution">
    <text evidence="1">The sequence shown here is derived from an EMBL/GenBank/DDBJ whole genome shotgun (WGS) entry which is preliminary data.</text>
</comment>